<protein>
    <submittedName>
        <fullName evidence="1">Uncharacterized protein</fullName>
    </submittedName>
</protein>
<dbReference type="OrthoDB" id="338827at2"/>
<name>A0A4U0EK82_9FLAO</name>
<dbReference type="SUPFAM" id="SSF48695">
    <property type="entry name" value="Multiheme cytochromes"/>
    <property type="match status" value="1"/>
</dbReference>
<keyword evidence="2" id="KW-1185">Reference proteome</keyword>
<reference evidence="1 2" key="1">
    <citation type="submission" date="2019-04" db="EMBL/GenBank/DDBJ databases">
        <title>Lacinutrix sp. nov., isolated from marine water.</title>
        <authorList>
            <person name="Kim W."/>
        </authorList>
    </citation>
    <scope>NUCLEOTIDE SEQUENCE [LARGE SCALE GENOMIC DNA]</scope>
    <source>
        <strain evidence="1 2">CAU 1491</strain>
    </source>
</reference>
<accession>A0A4U0EK82</accession>
<gene>
    <name evidence="1" type="ORF">E5167_14900</name>
</gene>
<dbReference type="Proteomes" id="UP000307657">
    <property type="component" value="Unassembled WGS sequence"/>
</dbReference>
<proteinExistence type="predicted"/>
<dbReference type="EMBL" id="SUPL01000012">
    <property type="protein sequence ID" value="TJY31841.1"/>
    <property type="molecule type" value="Genomic_DNA"/>
</dbReference>
<organism evidence="1 2">
    <name type="scientific">Pontimicrobium aquaticum</name>
    <dbReference type="NCBI Taxonomy" id="2565367"/>
    <lineage>
        <taxon>Bacteria</taxon>
        <taxon>Pseudomonadati</taxon>
        <taxon>Bacteroidota</taxon>
        <taxon>Flavobacteriia</taxon>
        <taxon>Flavobacteriales</taxon>
        <taxon>Flavobacteriaceae</taxon>
        <taxon>Pontimicrobium</taxon>
    </lineage>
</organism>
<dbReference type="InterPro" id="IPR036280">
    <property type="entry name" value="Multihaem_cyt_sf"/>
</dbReference>
<comment type="caution">
    <text evidence="1">The sequence shown here is derived from an EMBL/GenBank/DDBJ whole genome shotgun (WGS) entry which is preliminary data.</text>
</comment>
<evidence type="ECO:0000313" key="1">
    <source>
        <dbReference type="EMBL" id="TJY31841.1"/>
    </source>
</evidence>
<dbReference type="RefSeq" id="WP_136844963.1">
    <property type="nucleotide sequence ID" value="NZ_SUPL01000012.1"/>
</dbReference>
<evidence type="ECO:0000313" key="2">
    <source>
        <dbReference type="Proteomes" id="UP000307657"/>
    </source>
</evidence>
<dbReference type="AlphaFoldDB" id="A0A4U0EK82"/>
<sequence length="329" mass="37265">MKRLIFALITSSLFVSCLNDTDDYVVYEDDPIIAEFLPNLSDLNLFIGNQKDLVINSNMFVYKLNTELFTDYAHKLRIIGLPEGAALEYTDDGFPIFPTGTLIAKTFYYKLDETNPDSDTRIIETRVLIKEANEWTIGNYVWNEDQTDAVLDTNEHLVKVDIVNESGENLSIDYIVPAANDCTKCHSNSNNVTPIGPKLRTMNFNINGVNQLQHFIDNGYLVNAPAPGEIVALPNWKDEINYSLEERARAYFDINCAHCHIPGGFCELQSTLNLAFDTDFNNSNIFQRRFSISNRMSTYTPGTSMPLIGTTMTHTEGYNLIQEYLDSLE</sequence>
<dbReference type="PROSITE" id="PS51257">
    <property type="entry name" value="PROKAR_LIPOPROTEIN"/>
    <property type="match status" value="1"/>
</dbReference>